<dbReference type="SUPFAM" id="SSF56815">
    <property type="entry name" value="Sec1/munc18-like (SM) proteins"/>
    <property type="match status" value="1"/>
</dbReference>
<dbReference type="PIRSF" id="PIRSF005715">
    <property type="entry name" value="VPS45_Sec1"/>
    <property type="match status" value="1"/>
</dbReference>
<gene>
    <name evidence="7" type="ORF">AYI69_g10757</name>
    <name evidence="8" type="ORF">AYI69_g6671</name>
</gene>
<evidence type="ECO:0000313" key="9">
    <source>
        <dbReference type="Proteomes" id="UP000187429"/>
    </source>
</evidence>
<sequence>MFSLGMSPSNYPLFDKPDVWNNFALQRASQGLLSLFLSLKQTPIITRYEANSNMAYQLAKELNYQIGFESSLFSFKNSDPQPVLLILDRKNDPVTPLLKQWTYQSMIHDLFGINNGRVDLSRAPNIKPEYKEIVLSTENDDFFNKSMRLNFGDLGVSIKNYVNAFQDASKSTQKLDSIDDMKKFVENYPEFRKLSGNVSKHVTLVSELSRVVNERSLLYVSELEQSLACDSNNQFDEHMKQLGEMICNSKIRSEEKVCCTLLFLLRYEKSPNIANASNFLKQELLKQHVSQDSIDMIDVVLMYASYKFRQGDLFNNDNIFSRGKQALKRGLQGVENVYTQHTPFYVDNLVKLIKENKPNSKTEQLFKLLPTNNSENAASKLSYKTRNRIVIVFFIGGITYSEHNDITKIKSQLGSDYGINLIVGGTSIINSNMFLQNLNDSFFS</sequence>
<organism evidence="8 9">
    <name type="scientific">Smittium culicis</name>
    <dbReference type="NCBI Taxonomy" id="133412"/>
    <lineage>
        <taxon>Eukaryota</taxon>
        <taxon>Fungi</taxon>
        <taxon>Fungi incertae sedis</taxon>
        <taxon>Zoopagomycota</taxon>
        <taxon>Kickxellomycotina</taxon>
        <taxon>Harpellomycetes</taxon>
        <taxon>Harpellales</taxon>
        <taxon>Legeriomycetaceae</taxon>
        <taxon>Smittium</taxon>
    </lineage>
</organism>
<keyword evidence="3" id="KW-0813">Transport</keyword>
<dbReference type="OrthoDB" id="10266265at2759"/>
<dbReference type="AlphaFoldDB" id="A0A1R1XXH1"/>
<dbReference type="InterPro" id="IPR001619">
    <property type="entry name" value="Sec1-like"/>
</dbReference>
<evidence type="ECO:0000313" key="8">
    <source>
        <dbReference type="EMBL" id="OMJ19308.1"/>
    </source>
</evidence>
<dbReference type="InterPro" id="IPR036045">
    <property type="entry name" value="Sec1-like_sf"/>
</dbReference>
<reference evidence="9" key="2">
    <citation type="submission" date="2017-01" db="EMBL/GenBank/DDBJ databases">
        <authorList>
            <person name="Wang Y."/>
            <person name="White M."/>
            <person name="Kvist S."/>
            <person name="Moncalvo J.-M."/>
        </authorList>
    </citation>
    <scope>NUCLEOTIDE SEQUENCE [LARGE SCALE GENOMIC DNA]</scope>
    <source>
        <strain evidence="9">ID-206-W2</strain>
    </source>
</reference>
<dbReference type="Pfam" id="PF00995">
    <property type="entry name" value="Sec1"/>
    <property type="match status" value="1"/>
</dbReference>
<keyword evidence="9" id="KW-1185">Reference proteome</keyword>
<evidence type="ECO:0000256" key="5">
    <source>
        <dbReference type="ARBA" id="ARBA00023136"/>
    </source>
</evidence>
<dbReference type="Gene3D" id="3.90.830.10">
    <property type="entry name" value="Syntaxin Binding Protein 1, Chain A, domain 2"/>
    <property type="match status" value="1"/>
</dbReference>
<dbReference type="PANTHER" id="PTHR11679">
    <property type="entry name" value="VESICLE PROTEIN SORTING-ASSOCIATED"/>
    <property type="match status" value="1"/>
</dbReference>
<keyword evidence="5" id="KW-0472">Membrane</keyword>
<dbReference type="GO" id="GO:0012505">
    <property type="term" value="C:endomembrane system"/>
    <property type="evidence" value="ECO:0007669"/>
    <property type="project" value="UniProtKB-SubCell"/>
</dbReference>
<evidence type="ECO:0000256" key="1">
    <source>
        <dbReference type="ARBA" id="ARBA00004184"/>
    </source>
</evidence>
<dbReference type="Gene3D" id="3.40.50.1910">
    <property type="match status" value="1"/>
</dbReference>
<name>A0A1R1XXH1_9FUNG</name>
<dbReference type="InterPro" id="IPR043127">
    <property type="entry name" value="Sec-1-like_dom3a"/>
</dbReference>
<comment type="caution">
    <text evidence="8">The sequence shown here is derived from an EMBL/GenBank/DDBJ whole genome shotgun (WGS) entry which is preliminary data.</text>
</comment>
<dbReference type="EMBL" id="LSSM01007120">
    <property type="protein sequence ID" value="OMJ09256.1"/>
    <property type="molecule type" value="Genomic_DNA"/>
</dbReference>
<dbReference type="InterPro" id="IPR027482">
    <property type="entry name" value="Sec1-like_dom2"/>
</dbReference>
<evidence type="ECO:0000256" key="3">
    <source>
        <dbReference type="ARBA" id="ARBA00022448"/>
    </source>
</evidence>
<protein>
    <recommendedName>
        <fullName evidence="6">Vacuolar protein sorting-associated protein 45</fullName>
    </recommendedName>
</protein>
<dbReference type="Gene3D" id="1.25.40.60">
    <property type="match status" value="1"/>
</dbReference>
<proteinExistence type="inferred from homology"/>
<evidence type="ECO:0000256" key="4">
    <source>
        <dbReference type="ARBA" id="ARBA00022927"/>
    </source>
</evidence>
<comment type="subcellular location">
    <subcellularLocation>
        <location evidence="1">Endomembrane system</location>
        <topology evidence="1">Peripheral membrane protein</topology>
    </subcellularLocation>
</comment>
<accession>A0A1R1XXH1</accession>
<dbReference type="GO" id="GO:0015031">
    <property type="term" value="P:protein transport"/>
    <property type="evidence" value="ECO:0007669"/>
    <property type="project" value="UniProtKB-KW"/>
</dbReference>
<keyword evidence="4" id="KW-0653">Protein transport</keyword>
<dbReference type="FunFam" id="3.90.830.10:FF:000002">
    <property type="entry name" value="Vacuolar protein sorting-associated protein 45"/>
    <property type="match status" value="1"/>
</dbReference>
<evidence type="ECO:0000256" key="6">
    <source>
        <dbReference type="ARBA" id="ARBA00073001"/>
    </source>
</evidence>
<dbReference type="Proteomes" id="UP000187429">
    <property type="component" value="Unassembled WGS sequence"/>
</dbReference>
<dbReference type="GO" id="GO:0031410">
    <property type="term" value="C:cytoplasmic vesicle"/>
    <property type="evidence" value="ECO:0007669"/>
    <property type="project" value="UniProtKB-ARBA"/>
</dbReference>
<evidence type="ECO:0000313" key="7">
    <source>
        <dbReference type="EMBL" id="OMJ09256.1"/>
    </source>
</evidence>
<reference evidence="8" key="1">
    <citation type="submission" date="2017-01" db="EMBL/GenBank/DDBJ databases">
        <authorList>
            <person name="Mah S.A."/>
            <person name="Swanson W.J."/>
            <person name="Moy G.W."/>
            <person name="Vacquier V.D."/>
        </authorList>
    </citation>
    <scope>NUCLEOTIDE SEQUENCE [LARGE SCALE GENOMIC DNA]</scope>
    <source>
        <strain evidence="8">ID-206-W2</strain>
    </source>
</reference>
<evidence type="ECO:0000256" key="2">
    <source>
        <dbReference type="ARBA" id="ARBA00009884"/>
    </source>
</evidence>
<comment type="similarity">
    <text evidence="2">Belongs to the STXBP/unc-18/SEC1 family.</text>
</comment>
<dbReference type="GO" id="GO:0016192">
    <property type="term" value="P:vesicle-mediated transport"/>
    <property type="evidence" value="ECO:0007669"/>
    <property type="project" value="InterPro"/>
</dbReference>
<dbReference type="EMBL" id="LSSM01003045">
    <property type="protein sequence ID" value="OMJ19308.1"/>
    <property type="molecule type" value="Genomic_DNA"/>
</dbReference>